<dbReference type="SMART" id="SM01098">
    <property type="entry name" value="CPSF73-100_C"/>
    <property type="match status" value="1"/>
</dbReference>
<dbReference type="GO" id="GO:0003723">
    <property type="term" value="F:RNA binding"/>
    <property type="evidence" value="ECO:0007669"/>
    <property type="project" value="TreeGrafter"/>
</dbReference>
<evidence type="ECO:0000313" key="12">
    <source>
        <dbReference type="Proteomes" id="UP000009170"/>
    </source>
</evidence>
<keyword evidence="10" id="KW-0255">Endonuclease</keyword>
<reference evidence="11" key="3">
    <citation type="submission" date="2017-04" db="EMBL/GenBank/DDBJ databases">
        <title>Population genomics of picophytoplankton unveils novel chromosome hypervariability.</title>
        <authorList>
            <consortium name="DOE Joint Genome Institute"/>
            <person name="Blanc-Mathieu R."/>
            <person name="Krasovec M."/>
            <person name="Hebrard M."/>
            <person name="Yau S."/>
            <person name="Desgranges E."/>
            <person name="Martin J."/>
            <person name="Schackwitz W."/>
            <person name="Kuo A."/>
            <person name="Salin G."/>
            <person name="Donnadieu C."/>
            <person name="Desdevises Y."/>
            <person name="Sanchez-Ferandin S."/>
            <person name="Moreau H."/>
            <person name="Rivals E."/>
            <person name="Grigoriev I.V."/>
            <person name="Grimsley N."/>
            <person name="Eyre-Walker A."/>
            <person name="Piganeau G."/>
        </authorList>
    </citation>
    <scope>NUCLEOTIDE SEQUENCE [LARGE SCALE GENOMIC DNA]</scope>
    <source>
        <strain evidence="11">RCC 1115</strain>
    </source>
</reference>
<dbReference type="GO" id="GO:0004534">
    <property type="term" value="F:5'-3' RNA exonuclease activity"/>
    <property type="evidence" value="ECO:0007669"/>
    <property type="project" value="TreeGrafter"/>
</dbReference>
<dbReference type="Proteomes" id="UP000195557">
    <property type="component" value="Unassembled WGS sequence"/>
</dbReference>
<evidence type="ECO:0000256" key="4">
    <source>
        <dbReference type="ARBA" id="ARBA00022801"/>
    </source>
</evidence>
<accession>A0A454Y1J6</accession>
<feature type="region of interest" description="Disordered" evidence="6">
    <location>
        <begin position="546"/>
        <end position="579"/>
    </location>
</feature>
<evidence type="ECO:0000256" key="5">
    <source>
        <dbReference type="ARBA" id="ARBA00023242"/>
    </source>
</evidence>
<feature type="domain" description="Beta-Casp" evidence="8">
    <location>
        <begin position="251"/>
        <end position="372"/>
    </location>
</feature>
<dbReference type="InterPro" id="IPR022712">
    <property type="entry name" value="Beta_Casp"/>
</dbReference>
<keyword evidence="4" id="KW-0378">Hydrolase</keyword>
<dbReference type="GO" id="GO:0004521">
    <property type="term" value="F:RNA endonuclease activity"/>
    <property type="evidence" value="ECO:0007669"/>
    <property type="project" value="TreeGrafter"/>
</dbReference>
<feature type="compositionally biased region" description="Acidic residues" evidence="6">
    <location>
        <begin position="550"/>
        <end position="563"/>
    </location>
</feature>
<dbReference type="SMART" id="SM00849">
    <property type="entry name" value="Lactamase_B"/>
    <property type="match status" value="1"/>
</dbReference>
<proteinExistence type="predicted"/>
<dbReference type="CDD" id="cd16292">
    <property type="entry name" value="CPSF3-like_MBL-fold"/>
    <property type="match status" value="1"/>
</dbReference>
<name>A0A090M494_OSTTA</name>
<dbReference type="InterPro" id="IPR001279">
    <property type="entry name" value="Metallo-B-lactamas"/>
</dbReference>
<evidence type="ECO:0000256" key="3">
    <source>
        <dbReference type="ARBA" id="ARBA00022722"/>
    </source>
</evidence>
<dbReference type="Gene3D" id="3.60.15.10">
    <property type="entry name" value="Ribonuclease Z/Hydroxyacylglutathione hydrolase-like"/>
    <property type="match status" value="1"/>
</dbReference>
<evidence type="ECO:0000259" key="9">
    <source>
        <dbReference type="SMART" id="SM01098"/>
    </source>
</evidence>
<dbReference type="FunCoup" id="A0A090M494">
    <property type="interactions" value="1847"/>
</dbReference>
<accession>A0A090M494</accession>
<protein>
    <submittedName>
        <fullName evidence="11">Beta-lactamase-like protein</fullName>
    </submittedName>
    <submittedName>
        <fullName evidence="10">Pre-mRNA 3'-end-processing endonuclease polyadenylation factor C-term</fullName>
    </submittedName>
</protein>
<comment type="subcellular location">
    <subcellularLocation>
        <location evidence="1">Nucleus</location>
    </subcellularLocation>
</comment>
<dbReference type="SMART" id="SM01027">
    <property type="entry name" value="Beta-Casp"/>
    <property type="match status" value="1"/>
</dbReference>
<dbReference type="GO" id="GO:0005847">
    <property type="term" value="C:mRNA cleavage and polyadenylation specificity factor complex"/>
    <property type="evidence" value="ECO:0007669"/>
    <property type="project" value="TreeGrafter"/>
</dbReference>
<dbReference type="Proteomes" id="UP000009170">
    <property type="component" value="Unassembled WGS sequence"/>
</dbReference>
<dbReference type="Pfam" id="PF07521">
    <property type="entry name" value="RMMBL"/>
    <property type="match status" value="1"/>
</dbReference>
<dbReference type="EMBL" id="CAID01000009">
    <property type="protein sequence ID" value="CEF99060.1"/>
    <property type="molecule type" value="Genomic_DNA"/>
</dbReference>
<dbReference type="Gene3D" id="3.40.50.10890">
    <property type="match status" value="1"/>
</dbReference>
<dbReference type="InterPro" id="IPR011108">
    <property type="entry name" value="RMMBL"/>
</dbReference>
<evidence type="ECO:0000259" key="8">
    <source>
        <dbReference type="SMART" id="SM01027"/>
    </source>
</evidence>
<dbReference type="Pfam" id="PF10996">
    <property type="entry name" value="Beta-Casp"/>
    <property type="match status" value="1"/>
</dbReference>
<dbReference type="PANTHER" id="PTHR11203">
    <property type="entry name" value="CLEAVAGE AND POLYADENYLATION SPECIFICITY FACTOR FAMILY MEMBER"/>
    <property type="match status" value="1"/>
</dbReference>
<evidence type="ECO:0000259" key="7">
    <source>
        <dbReference type="SMART" id="SM00849"/>
    </source>
</evidence>
<evidence type="ECO:0000256" key="6">
    <source>
        <dbReference type="SAM" id="MobiDB-lite"/>
    </source>
</evidence>
<evidence type="ECO:0000256" key="2">
    <source>
        <dbReference type="ARBA" id="ARBA00022664"/>
    </source>
</evidence>
<accession>A0A1Y5IH67</accession>
<dbReference type="InParanoid" id="A0A090M494"/>
<keyword evidence="2" id="KW-0507">mRNA processing</keyword>
<keyword evidence="12" id="KW-1185">Reference proteome</keyword>
<evidence type="ECO:0000313" key="11">
    <source>
        <dbReference type="EMBL" id="OUS48916.1"/>
    </source>
</evidence>
<reference evidence="10 12" key="1">
    <citation type="journal article" date="2006" name="Proc. Natl. Acad. Sci. U.S.A.">
        <title>Genome analysis of the smallest free-living eukaryote Ostreococcus tauri unveils many unique features.</title>
        <authorList>
            <person name="Derelle E."/>
            <person name="Ferraz C."/>
            <person name="Rombauts S."/>
            <person name="Rouze P."/>
            <person name="Worden A.Z."/>
            <person name="Robbens S."/>
            <person name="Partensky F."/>
            <person name="Degroeve S."/>
            <person name="Echeynie S."/>
            <person name="Cooke R."/>
            <person name="Saeys Y."/>
            <person name="Wuyts J."/>
            <person name="Jabbari K."/>
            <person name="Bowler C."/>
            <person name="Panaud O."/>
            <person name="Piegu B."/>
            <person name="Ball S.G."/>
            <person name="Ral J.-P."/>
            <person name="Bouget F.-Y."/>
            <person name="Piganeau G."/>
            <person name="De Baets B."/>
            <person name="Picard A."/>
            <person name="Delseny M."/>
            <person name="Demaille J."/>
            <person name="Van de Peer Y."/>
            <person name="Moreau H."/>
        </authorList>
    </citation>
    <scope>NUCLEOTIDE SEQUENCE [LARGE SCALE GENOMIC DNA]</scope>
    <source>
        <strain evidence="10 12">OTTH0595</strain>
    </source>
</reference>
<feature type="domain" description="Pre-mRNA 3'-end-processing endonuclease polyadenylation factor C-term" evidence="9">
    <location>
        <begin position="481"/>
        <end position="747"/>
    </location>
</feature>
<dbReference type="Pfam" id="PF00753">
    <property type="entry name" value="Lactamase_B"/>
    <property type="match status" value="1"/>
</dbReference>
<reference evidence="10" key="2">
    <citation type="journal article" date="2014" name="BMC Genomics">
        <title>An improved genome of the model marine alga Ostreococcus tauri unfolds by assessing Illumina de novo assemblies.</title>
        <authorList>
            <person name="Blanc-Mathieu R."/>
            <person name="Verhelst B."/>
            <person name="Derelle E."/>
            <person name="Rombauts S."/>
            <person name="Bouget F.Y."/>
            <person name="Carre I."/>
            <person name="Chateau A."/>
            <person name="Eyre-Walker A."/>
            <person name="Grimsley N."/>
            <person name="Moreau H."/>
            <person name="Piegu B."/>
            <person name="Rivals E."/>
            <person name="Schackwitz W."/>
            <person name="Van de Peer Y."/>
            <person name="Piganeau G."/>
        </authorList>
    </citation>
    <scope>NUCLEOTIDE SEQUENCE</scope>
    <source>
        <strain evidence="10">RCC4221</strain>
    </source>
</reference>
<dbReference type="InterPro" id="IPR050698">
    <property type="entry name" value="MBL"/>
</dbReference>
<feature type="domain" description="Metallo-beta-lactamase" evidence="7">
    <location>
        <begin position="28"/>
        <end position="239"/>
    </location>
</feature>
<dbReference type="EMBL" id="KZ155772">
    <property type="protein sequence ID" value="OUS48916.1"/>
    <property type="molecule type" value="Genomic_DNA"/>
</dbReference>
<dbReference type="FunFam" id="3.40.50.10890:FF:000001">
    <property type="entry name" value="Cleavage and polyadenylation specificity factor subunit 3"/>
    <property type="match status" value="1"/>
</dbReference>
<keyword evidence="3" id="KW-0540">Nuclease</keyword>
<dbReference type="InterPro" id="IPR036866">
    <property type="entry name" value="RibonucZ/Hydroxyglut_hydro"/>
</dbReference>
<dbReference type="Pfam" id="PF11718">
    <property type="entry name" value="CPSF73-100_C"/>
    <property type="match status" value="1"/>
</dbReference>
<dbReference type="GO" id="GO:0006398">
    <property type="term" value="P:mRNA 3'-end processing by stem-loop binding and cleavage"/>
    <property type="evidence" value="ECO:0007669"/>
    <property type="project" value="TreeGrafter"/>
</dbReference>
<organism evidence="10 12">
    <name type="scientific">Ostreococcus tauri</name>
    <name type="common">Marine green alga</name>
    <dbReference type="NCBI Taxonomy" id="70448"/>
    <lineage>
        <taxon>Eukaryota</taxon>
        <taxon>Viridiplantae</taxon>
        <taxon>Chlorophyta</taxon>
        <taxon>Mamiellophyceae</taxon>
        <taxon>Mamiellales</taxon>
        <taxon>Bathycoccaceae</taxon>
        <taxon>Ostreococcus</taxon>
    </lineage>
</organism>
<sequence length="764" mass="83987">MSADVAPDRDAEGEMLEIIPLGAGSEVGRSCVVATFRGKTLMFDCGIHPGFSGIASLPYLDDVDLSAVDALLVTHFHLDHCAAVPFLVGRTDFRGRIFMTHPTKAIYHMLMQDFVRLMKQGGGEEPLFTDADLEASMKRIEVVDFHQEIDVDGVKVTPYRAGHVLGACMFNVDIGGLRVLYTGDYSRIADRHLPAADIPAIPPHVVIVESTYGVSPHSPREEREIRFTDKVQAIVRRGGHVLLPVVALGRAQELLLILEDFWAQNPDLQRVPIYQASTLARKAMTIYQTYINVLNADMKAAFEEANPFVFNHVKHISKASELDDVGPCVVLATPSMLQSGLSRELFESWCEEPKNGVIIADFAVQGTLAREILSDVNKVTARDGQELQLNMSVDAISFSAHADYPQTQAFLDTLAPPHVVLVHGEAGEMGRLKRALDAKAAADDKQMSVYTPKNCQAVQIIHKGERIAKLTGLIAEREVEEGDVVAGVLVEKDFGHMLIAPEDVNNYTKLRTSTLTQRQLVPSKIAIGTLRFALEALFEGLHTVATLAPEETEEEEEAGDEEKEGAKGEKKPAAKSRAKKAKMEELTDVEAAENKFEIITEGLSINDGMVTIRKRYADDVTGVEHVVIEWNSDPLTDMIVDATLSAILQLESEPENLKEAEAGLRDAIKTKDERSAEKWRLHVVAAMLEAQFGKPKVNEKKATLTLNIDGIEGIVEYRTRTVLCENESLRQRLDTTIGRIDEAIGDAAYAHAVHSISASSTKFA</sequence>
<dbReference type="PANTHER" id="PTHR11203:SF11">
    <property type="entry name" value="CLEAVAGE AND POLYADENYLATION SPECIFICITY FACTOR SUBUNIT 3"/>
    <property type="match status" value="1"/>
</dbReference>
<dbReference type="AlphaFoldDB" id="A0A090M494"/>
<dbReference type="OrthoDB" id="10249535at2759"/>
<gene>
    <name evidence="11" type="ORF">BE221DRAFT_107760</name>
    <name evidence="10" type="ORF">OT_ostta09g02250</name>
</gene>
<evidence type="ECO:0000256" key="1">
    <source>
        <dbReference type="ARBA" id="ARBA00004123"/>
    </source>
</evidence>
<evidence type="ECO:0000313" key="10">
    <source>
        <dbReference type="EMBL" id="CEF99060.1"/>
    </source>
</evidence>
<dbReference type="InterPro" id="IPR021718">
    <property type="entry name" value="CPSF73-100_C"/>
</dbReference>
<keyword evidence="5" id="KW-0539">Nucleus</keyword>
<dbReference type="STRING" id="70448.A0A090M494"/>
<dbReference type="SUPFAM" id="SSF56281">
    <property type="entry name" value="Metallo-hydrolase/oxidoreductase"/>
    <property type="match status" value="1"/>
</dbReference>